<name>A0AA96R2T1_9CAUD</name>
<reference evidence="1" key="1">
    <citation type="submission" date="2023-08" db="EMBL/GenBank/DDBJ databases">
        <authorList>
            <person name="Nazir A."/>
        </authorList>
    </citation>
    <scope>NUCLEOTIDE SEQUENCE</scope>
</reference>
<evidence type="ECO:0000313" key="1">
    <source>
        <dbReference type="EMBL" id="WNO47575.1"/>
    </source>
</evidence>
<accession>A0AA96R2T1</accession>
<dbReference type="EMBL" id="OR481006">
    <property type="protein sequence ID" value="WNO47575.1"/>
    <property type="molecule type" value="Genomic_DNA"/>
</dbReference>
<proteinExistence type="predicted"/>
<sequence length="40" mass="4876">MQEQHITNIMMDYLIESAHFEWEDEHFDESTFCIQADLEV</sequence>
<organism evidence="1">
    <name type="scientific">Staphylococcus phage vB_VibM_10AMN12</name>
    <dbReference type="NCBI Taxonomy" id="3076785"/>
    <lineage>
        <taxon>Viruses</taxon>
        <taxon>Duplodnaviria</taxon>
        <taxon>Heunggongvirae</taxon>
        <taxon>Uroviricota</taxon>
        <taxon>Caudoviricetes</taxon>
    </lineage>
</organism>
<protein>
    <submittedName>
        <fullName evidence="1">Uncharacterized protein</fullName>
    </submittedName>
</protein>